<evidence type="ECO:0000313" key="4">
    <source>
        <dbReference type="Proteomes" id="UP000594454"/>
    </source>
</evidence>
<dbReference type="AlphaFoldDB" id="A0A7R8UMY5"/>
<dbReference type="Proteomes" id="UP000594454">
    <property type="component" value="Chromosome 3"/>
</dbReference>
<evidence type="ECO:0000313" key="3">
    <source>
        <dbReference type="EMBL" id="CAD7083848.1"/>
    </source>
</evidence>
<keyword evidence="1" id="KW-0732">Signal</keyword>
<keyword evidence="4" id="KW-1185">Reference proteome</keyword>
<reference evidence="3 4" key="1">
    <citation type="submission" date="2020-11" db="EMBL/GenBank/DDBJ databases">
        <authorList>
            <person name="Wallbank WR R."/>
            <person name="Pardo Diaz C."/>
            <person name="Kozak K."/>
            <person name="Martin S."/>
            <person name="Jiggins C."/>
            <person name="Moest M."/>
            <person name="Warren A I."/>
            <person name="Generalovic N T."/>
            <person name="Byers J.R.P. K."/>
            <person name="Montejo-Kovacevich G."/>
            <person name="Yen C E."/>
        </authorList>
    </citation>
    <scope>NUCLEOTIDE SEQUENCE [LARGE SCALE GENOMIC DNA]</scope>
</reference>
<proteinExistence type="predicted"/>
<accession>A0A7R8UMY5</accession>
<protein>
    <recommendedName>
        <fullName evidence="2">Protein TsetseEP domain-containing protein</fullName>
    </recommendedName>
</protein>
<organism evidence="3 4">
    <name type="scientific">Hermetia illucens</name>
    <name type="common">Black soldier fly</name>
    <dbReference type="NCBI Taxonomy" id="343691"/>
    <lineage>
        <taxon>Eukaryota</taxon>
        <taxon>Metazoa</taxon>
        <taxon>Ecdysozoa</taxon>
        <taxon>Arthropoda</taxon>
        <taxon>Hexapoda</taxon>
        <taxon>Insecta</taxon>
        <taxon>Pterygota</taxon>
        <taxon>Neoptera</taxon>
        <taxon>Endopterygota</taxon>
        <taxon>Diptera</taxon>
        <taxon>Brachycera</taxon>
        <taxon>Stratiomyomorpha</taxon>
        <taxon>Stratiomyidae</taxon>
        <taxon>Hermetiinae</taxon>
        <taxon>Hermetia</taxon>
    </lineage>
</organism>
<dbReference type="Pfam" id="PF05267">
    <property type="entry name" value="DUF725"/>
    <property type="match status" value="1"/>
</dbReference>
<sequence>MKLILLFLFWGICAQLALSDAQSIERRPRQFIEYKLTPDSRNSFLEHFQTFIENIIEDATNFIKEFADKTAEIMAQIQSQIEGIAAVAQDTMNKLTKDVQDLVDAWNKEGELAQNCTMVYAPLIEEAVNISTQAFQACIQNATEAANEIGNAIRPNIGELLTCVKELQGLVDECFQNSSNVFEGISCVVGKGNEIKTHVLQVVMDIKTIIVTSTNKGFAIVSNTGKCLNTAVDEYQNSIASLREKLKNCVLEGFW</sequence>
<dbReference type="EMBL" id="LR899011">
    <property type="protein sequence ID" value="CAD7083848.1"/>
    <property type="molecule type" value="Genomic_DNA"/>
</dbReference>
<dbReference type="OMA" id="ILEQINC"/>
<feature type="signal peptide" evidence="1">
    <location>
        <begin position="1"/>
        <end position="21"/>
    </location>
</feature>
<feature type="domain" description="Protein TsetseEP" evidence="2">
    <location>
        <begin position="114"/>
        <end position="231"/>
    </location>
</feature>
<name>A0A7R8UMY5_HERIL</name>
<feature type="chain" id="PRO_5031243095" description="Protein TsetseEP domain-containing protein" evidence="1">
    <location>
        <begin position="22"/>
        <end position="255"/>
    </location>
</feature>
<evidence type="ECO:0000259" key="2">
    <source>
        <dbReference type="Pfam" id="PF05267"/>
    </source>
</evidence>
<dbReference type="OrthoDB" id="10361808at2759"/>
<evidence type="ECO:0000256" key="1">
    <source>
        <dbReference type="SAM" id="SignalP"/>
    </source>
</evidence>
<dbReference type="InterPro" id="IPR007931">
    <property type="entry name" value="TsetseEP"/>
</dbReference>
<gene>
    <name evidence="3" type="ORF">HERILL_LOCUS6777</name>
</gene>
<dbReference type="InParanoid" id="A0A7R8UMY5"/>